<keyword evidence="4 8" id="KW-0808">Transferase</keyword>
<organism evidence="8 9">
    <name type="scientific">Sorangium cellulosum</name>
    <name type="common">Polyangium cellulosum</name>
    <dbReference type="NCBI Taxonomy" id="56"/>
    <lineage>
        <taxon>Bacteria</taxon>
        <taxon>Pseudomonadati</taxon>
        <taxon>Myxococcota</taxon>
        <taxon>Polyangia</taxon>
        <taxon>Polyangiales</taxon>
        <taxon>Polyangiaceae</taxon>
        <taxon>Sorangium</taxon>
    </lineage>
</organism>
<dbReference type="Proteomes" id="UP000075635">
    <property type="component" value="Unassembled WGS sequence"/>
</dbReference>
<protein>
    <recommendedName>
        <fullName evidence="2">site-specific DNA-methyltransferase (adenine-specific)</fullName>
        <ecNumber evidence="2">2.1.1.72</ecNumber>
    </recommendedName>
</protein>
<sequence length="524" mass="56163">MSAARELRRTTPAALLEAVALHRAEACERLDPARRSELGQFLTPPRLASFMASLFQELGGSVRVLDAGAGVGTLTAALVAEACSRPAPPTDIRAVGYELDPAMVKRLSKGMRACRDACRAAGVAFEGRAVRADFIAAAVEELSRPTPGARFSHAILNPPYKKLGAASAARRALRRAGIEASNLYTAFLALAVRVLAPGGELVAITPRSFCNGPYFRAFRELFLREMSLRRVHVFESRSAAFADDDVLQENVVLCGVKGAPPGAVLISSSCGPDDGAITAASRQVPYAEVVRPDDPERFIRVVPDQAGKDVADAFARLPARLADLGVSISTGKVVDFRARALLRPDPQAGAAPLIYPAHLDAGVVRWPKAGKKPNALVDCAATAHLWMPSGTYVVVKRFSSKEERRRITAAVFDPAVVPCARVGFENHLNVFHRRGAGLPPLLARGLCAFLSSTLVDTYFRQWSGHTQVNATDLRSLTYPPLEVMEQLGARTGGRALGQREIDRAVEEALGAAARGARCRPPRAI</sequence>
<dbReference type="EMBL" id="JEMB01001605">
    <property type="protein sequence ID" value="KYF85864.1"/>
    <property type="molecule type" value="Genomic_DNA"/>
</dbReference>
<dbReference type="GO" id="GO:0032259">
    <property type="term" value="P:methylation"/>
    <property type="evidence" value="ECO:0007669"/>
    <property type="project" value="UniProtKB-KW"/>
</dbReference>
<proteinExistence type="inferred from homology"/>
<evidence type="ECO:0000256" key="5">
    <source>
        <dbReference type="ARBA" id="ARBA00022691"/>
    </source>
</evidence>
<evidence type="ECO:0000256" key="4">
    <source>
        <dbReference type="ARBA" id="ARBA00022679"/>
    </source>
</evidence>
<dbReference type="Gene3D" id="3.40.50.150">
    <property type="entry name" value="Vaccinia Virus protein VP39"/>
    <property type="match status" value="1"/>
</dbReference>
<dbReference type="PANTHER" id="PTHR33841:SF5">
    <property type="entry name" value="DNA METHYLASE (MODIFICATION METHYLASE) (METHYLTRANSFERASE)-RELATED"/>
    <property type="match status" value="1"/>
</dbReference>
<evidence type="ECO:0000256" key="2">
    <source>
        <dbReference type="ARBA" id="ARBA00011900"/>
    </source>
</evidence>
<dbReference type="GO" id="GO:0006304">
    <property type="term" value="P:DNA modification"/>
    <property type="evidence" value="ECO:0007669"/>
    <property type="project" value="InterPro"/>
</dbReference>
<dbReference type="PRINTS" id="PR00507">
    <property type="entry name" value="N12N6MTFRASE"/>
</dbReference>
<comment type="similarity">
    <text evidence="1">Belongs to the N(4)/N(6)-methyltransferase family.</text>
</comment>
<name>A0A150S043_SORCE</name>
<evidence type="ECO:0000259" key="7">
    <source>
        <dbReference type="Pfam" id="PF07669"/>
    </source>
</evidence>
<evidence type="ECO:0000256" key="1">
    <source>
        <dbReference type="ARBA" id="ARBA00006594"/>
    </source>
</evidence>
<evidence type="ECO:0000313" key="8">
    <source>
        <dbReference type="EMBL" id="KYF85864.1"/>
    </source>
</evidence>
<dbReference type="GO" id="GO:0009007">
    <property type="term" value="F:site-specific DNA-methyltransferase (adenine-specific) activity"/>
    <property type="evidence" value="ECO:0007669"/>
    <property type="project" value="UniProtKB-EC"/>
</dbReference>
<dbReference type="AlphaFoldDB" id="A0A150S043"/>
<keyword evidence="3" id="KW-0489">Methyltransferase</keyword>
<gene>
    <name evidence="8" type="ORF">BE17_46355</name>
</gene>
<accession>A0A150S043</accession>
<dbReference type="InterPro" id="IPR011639">
    <property type="entry name" value="MethylTrfase_TaqI-like_dom"/>
</dbReference>
<evidence type="ECO:0000256" key="3">
    <source>
        <dbReference type="ARBA" id="ARBA00022603"/>
    </source>
</evidence>
<evidence type="ECO:0000256" key="6">
    <source>
        <dbReference type="ARBA" id="ARBA00047942"/>
    </source>
</evidence>
<dbReference type="CDD" id="cd02440">
    <property type="entry name" value="AdoMet_MTases"/>
    <property type="match status" value="1"/>
</dbReference>
<comment type="catalytic activity">
    <reaction evidence="6">
        <text>a 2'-deoxyadenosine in DNA + S-adenosyl-L-methionine = an N(6)-methyl-2'-deoxyadenosine in DNA + S-adenosyl-L-homocysteine + H(+)</text>
        <dbReference type="Rhea" id="RHEA:15197"/>
        <dbReference type="Rhea" id="RHEA-COMP:12418"/>
        <dbReference type="Rhea" id="RHEA-COMP:12419"/>
        <dbReference type="ChEBI" id="CHEBI:15378"/>
        <dbReference type="ChEBI" id="CHEBI:57856"/>
        <dbReference type="ChEBI" id="CHEBI:59789"/>
        <dbReference type="ChEBI" id="CHEBI:90615"/>
        <dbReference type="ChEBI" id="CHEBI:90616"/>
        <dbReference type="EC" id="2.1.1.72"/>
    </reaction>
</comment>
<reference evidence="8 9" key="1">
    <citation type="submission" date="2014-02" db="EMBL/GenBank/DDBJ databases">
        <title>The small core and large imbalanced accessory genome model reveals a collaborative survival strategy of Sorangium cellulosum strains in nature.</title>
        <authorList>
            <person name="Han K."/>
            <person name="Peng R."/>
            <person name="Blom J."/>
            <person name="Li Y.-Z."/>
        </authorList>
    </citation>
    <scope>NUCLEOTIDE SEQUENCE [LARGE SCALE GENOMIC DNA]</scope>
    <source>
        <strain evidence="8 9">So0011-07</strain>
    </source>
</reference>
<dbReference type="Pfam" id="PF07669">
    <property type="entry name" value="Eco57I"/>
    <property type="match status" value="1"/>
</dbReference>
<dbReference type="SUPFAM" id="SSF53335">
    <property type="entry name" value="S-adenosyl-L-methionine-dependent methyltransferases"/>
    <property type="match status" value="1"/>
</dbReference>
<dbReference type="InterPro" id="IPR029063">
    <property type="entry name" value="SAM-dependent_MTases_sf"/>
</dbReference>
<feature type="domain" description="Type II methyltransferase M.TaqI-like" evidence="7">
    <location>
        <begin position="151"/>
        <end position="236"/>
    </location>
</feature>
<comment type="caution">
    <text evidence="8">The sequence shown here is derived from an EMBL/GenBank/DDBJ whole genome shotgun (WGS) entry which is preliminary data.</text>
</comment>
<dbReference type="InterPro" id="IPR050953">
    <property type="entry name" value="N4_N6_ade-DNA_methylase"/>
</dbReference>
<dbReference type="EC" id="2.1.1.72" evidence="2"/>
<evidence type="ECO:0000313" key="9">
    <source>
        <dbReference type="Proteomes" id="UP000075635"/>
    </source>
</evidence>
<keyword evidence="5" id="KW-0949">S-adenosyl-L-methionine</keyword>
<dbReference type="PANTHER" id="PTHR33841">
    <property type="entry name" value="DNA METHYLTRANSFERASE YEEA-RELATED"/>
    <property type="match status" value="1"/>
</dbReference>